<proteinExistence type="predicted"/>
<gene>
    <name evidence="2" type="ORF">AUK18_02815</name>
</gene>
<evidence type="ECO:0000313" key="2">
    <source>
        <dbReference type="EMBL" id="OIP02959.1"/>
    </source>
</evidence>
<keyword evidence="1" id="KW-0472">Membrane</keyword>
<feature type="transmembrane region" description="Helical" evidence="1">
    <location>
        <begin position="55"/>
        <end position="75"/>
    </location>
</feature>
<dbReference type="InterPro" id="IPR007404">
    <property type="entry name" value="YdjM-like"/>
</dbReference>
<keyword evidence="1" id="KW-1133">Transmembrane helix</keyword>
<feature type="transmembrane region" description="Helical" evidence="1">
    <location>
        <begin position="26"/>
        <end position="49"/>
    </location>
</feature>
<dbReference type="AlphaFoldDB" id="A0A1J5B6G8"/>
<keyword evidence="1" id="KW-0812">Transmembrane</keyword>
<reference evidence="2 3" key="1">
    <citation type="journal article" date="2016" name="Environ. Microbiol.">
        <title>Genomic resolution of a cold subsurface aquifer community provides metabolic insights for novel microbes adapted to high CO concentrations.</title>
        <authorList>
            <person name="Probst A.J."/>
            <person name="Castelle C.J."/>
            <person name="Singh A."/>
            <person name="Brown C.T."/>
            <person name="Anantharaman K."/>
            <person name="Sharon I."/>
            <person name="Hug L.A."/>
            <person name="Burstein D."/>
            <person name="Emerson J.B."/>
            <person name="Thomas B.C."/>
            <person name="Banfield J.F."/>
        </authorList>
    </citation>
    <scope>NUCLEOTIDE SEQUENCE [LARGE SCALE GENOMIC DNA]</scope>
    <source>
        <strain evidence="2">CG2_30_44_31</strain>
    </source>
</reference>
<organism evidence="2 3">
    <name type="scientific">Candidatus Beckwithbacteria bacterium CG2_30_44_31</name>
    <dbReference type="NCBI Taxonomy" id="1805035"/>
    <lineage>
        <taxon>Bacteria</taxon>
        <taxon>Candidatus Beckwithiibacteriota</taxon>
    </lineage>
</organism>
<name>A0A1J5B6G8_9BACT</name>
<protein>
    <recommendedName>
        <fullName evidence="4">Metal-dependent hydrolase</fullName>
    </recommendedName>
</protein>
<evidence type="ECO:0008006" key="4">
    <source>
        <dbReference type="Google" id="ProtNLM"/>
    </source>
</evidence>
<dbReference type="Pfam" id="PF04307">
    <property type="entry name" value="YdjM"/>
    <property type="match status" value="1"/>
</dbReference>
<evidence type="ECO:0000313" key="3">
    <source>
        <dbReference type="Proteomes" id="UP000183605"/>
    </source>
</evidence>
<comment type="caution">
    <text evidence="2">The sequence shown here is derived from an EMBL/GenBank/DDBJ whole genome shotgun (WGS) entry which is preliminary data.</text>
</comment>
<feature type="transmembrane region" description="Helical" evidence="1">
    <location>
        <begin position="82"/>
        <end position="104"/>
    </location>
</feature>
<accession>A0A1J5B6G8</accession>
<evidence type="ECO:0000256" key="1">
    <source>
        <dbReference type="SAM" id="Phobius"/>
    </source>
</evidence>
<sequence length="147" mass="16889">MLPFGHTAVGYLIAKKSRQKLTLKEIVLVVVAANIFDLDFFLLTILGITGGQHHYYLGHTPLIGLIYWLIIYLAFRHKFPRQIFVLVALALLSHLVIDDFSYWLTLVGLEKDVSSQVNWFFPFTQKNPPLEPLTNCEVLKIYLFQAP</sequence>
<dbReference type="EMBL" id="MNXQ01000052">
    <property type="protein sequence ID" value="OIP02959.1"/>
    <property type="molecule type" value="Genomic_DNA"/>
</dbReference>
<dbReference type="Proteomes" id="UP000183605">
    <property type="component" value="Unassembled WGS sequence"/>
</dbReference>